<comment type="similarity">
    <text evidence="3">Belongs to the PHAX family.</text>
</comment>
<evidence type="ECO:0000256" key="7">
    <source>
        <dbReference type="ARBA" id="ARBA00022884"/>
    </source>
</evidence>
<evidence type="ECO:0000256" key="4">
    <source>
        <dbReference type="ARBA" id="ARBA00016856"/>
    </source>
</evidence>
<dbReference type="InterPro" id="IPR038092">
    <property type="entry name" value="PHAX_RNA-binding_sf"/>
</dbReference>
<proteinExistence type="inferred from homology"/>
<evidence type="ECO:0000313" key="12">
    <source>
        <dbReference type="EMBL" id="SVP92692.1"/>
    </source>
</evidence>
<evidence type="ECO:0000256" key="2">
    <source>
        <dbReference type="ARBA" id="ARBA00004496"/>
    </source>
</evidence>
<dbReference type="PANTHER" id="PTHR13135:SF0">
    <property type="entry name" value="PHOSPHORYLATED ADAPTER RNA EXPORT PROTEIN"/>
    <property type="match status" value="1"/>
</dbReference>
<dbReference type="VEuPathDB" id="PiroplasmaDB:TA04075"/>
<dbReference type="InterPro" id="IPR019385">
    <property type="entry name" value="PHAX_RNA-binding_domain"/>
</dbReference>
<dbReference type="Gene3D" id="1.10.10.1440">
    <property type="entry name" value="PHAX RNA-binding domain"/>
    <property type="match status" value="1"/>
</dbReference>
<evidence type="ECO:0000256" key="10">
    <source>
        <dbReference type="ARBA" id="ARBA00030834"/>
    </source>
</evidence>
<keyword evidence="9" id="KW-0539">Nucleus</keyword>
<keyword evidence="6" id="KW-0963">Cytoplasm</keyword>
<evidence type="ECO:0000259" key="11">
    <source>
        <dbReference type="Pfam" id="PF10258"/>
    </source>
</evidence>
<comment type="subcellular location">
    <subcellularLocation>
        <location evidence="2">Cytoplasm</location>
    </subcellularLocation>
    <subcellularLocation>
        <location evidence="1">Nucleus</location>
    </subcellularLocation>
</comment>
<gene>
    <name evidence="13" type="ORF">TAT_000249000</name>
    <name evidence="12" type="ORF">TAV_000249000</name>
</gene>
<reference evidence="12" key="1">
    <citation type="submission" date="2018-07" db="EMBL/GenBank/DDBJ databases">
        <authorList>
            <person name="Quirk P.G."/>
            <person name="Krulwich T.A."/>
        </authorList>
    </citation>
    <scope>NUCLEOTIDE SEQUENCE</scope>
    <source>
        <strain evidence="12">Anand</strain>
    </source>
</reference>
<dbReference type="PANTHER" id="PTHR13135">
    <property type="entry name" value="CYTOSOLIC RESINIFERATOXIN BINDING PROTEIN RBP-26"/>
    <property type="match status" value="1"/>
</dbReference>
<evidence type="ECO:0000256" key="8">
    <source>
        <dbReference type="ARBA" id="ARBA00022927"/>
    </source>
</evidence>
<organism evidence="12">
    <name type="scientific">Theileria annulata</name>
    <dbReference type="NCBI Taxonomy" id="5874"/>
    <lineage>
        <taxon>Eukaryota</taxon>
        <taxon>Sar</taxon>
        <taxon>Alveolata</taxon>
        <taxon>Apicomplexa</taxon>
        <taxon>Aconoidasida</taxon>
        <taxon>Piroplasmida</taxon>
        <taxon>Theileriidae</taxon>
        <taxon>Theileria</taxon>
    </lineage>
</organism>
<accession>A0A3B0MT76</accession>
<dbReference type="EMBL" id="UIVT01000003">
    <property type="protein sequence ID" value="SVP93497.1"/>
    <property type="molecule type" value="Genomic_DNA"/>
</dbReference>
<dbReference type="InterPro" id="IPR039047">
    <property type="entry name" value="PHAX"/>
</dbReference>
<dbReference type="GO" id="GO:0005737">
    <property type="term" value="C:cytoplasm"/>
    <property type="evidence" value="ECO:0007669"/>
    <property type="project" value="UniProtKB-SubCell"/>
</dbReference>
<keyword evidence="8" id="KW-0653">Protein transport</keyword>
<name>A0A3B0MT76_THEAN</name>
<dbReference type="GO" id="GO:0006408">
    <property type="term" value="P:snRNA export from nucleus"/>
    <property type="evidence" value="ECO:0007669"/>
    <property type="project" value="InterPro"/>
</dbReference>
<dbReference type="Pfam" id="PF10258">
    <property type="entry name" value="PHAX_RNA-bd"/>
    <property type="match status" value="1"/>
</dbReference>
<protein>
    <recommendedName>
        <fullName evidence="4">Phosphorylated adapter RNA export protein</fullName>
    </recommendedName>
    <alternativeName>
        <fullName evidence="10">RNA U small nuclear RNA export adapter protein</fullName>
    </alternativeName>
</protein>
<dbReference type="AlphaFoldDB" id="A0A3B0MT76"/>
<feature type="domain" description="Phosphorylated adapter RNA export protein RNA-binding" evidence="11">
    <location>
        <begin position="33"/>
        <end position="111"/>
    </location>
</feature>
<evidence type="ECO:0000256" key="5">
    <source>
        <dbReference type="ARBA" id="ARBA00022448"/>
    </source>
</evidence>
<keyword evidence="7" id="KW-0694">RNA-binding</keyword>
<evidence type="ECO:0000256" key="1">
    <source>
        <dbReference type="ARBA" id="ARBA00004123"/>
    </source>
</evidence>
<sequence>MLNEEIDIEAYKIKIIKRCKLINLLKIDEFELVCRICATLDEKNIELIERIVHCKGYKFCQNIFNLTLELLQYGDQYRKDGIKRTPGGVFINILKKNLNKTEIKFIWNEQVRISLNLTIFRTLNRNNTREIN</sequence>
<dbReference type="EMBL" id="UIVS01000003">
    <property type="protein sequence ID" value="SVP92692.1"/>
    <property type="molecule type" value="Genomic_DNA"/>
</dbReference>
<dbReference type="GO" id="GO:0005634">
    <property type="term" value="C:nucleus"/>
    <property type="evidence" value="ECO:0007669"/>
    <property type="project" value="UniProtKB-SubCell"/>
</dbReference>
<evidence type="ECO:0000313" key="13">
    <source>
        <dbReference type="EMBL" id="SVP93497.1"/>
    </source>
</evidence>
<evidence type="ECO:0000256" key="9">
    <source>
        <dbReference type="ARBA" id="ARBA00023242"/>
    </source>
</evidence>
<evidence type="ECO:0000256" key="3">
    <source>
        <dbReference type="ARBA" id="ARBA00006094"/>
    </source>
</evidence>
<dbReference type="GO" id="GO:0015031">
    <property type="term" value="P:protein transport"/>
    <property type="evidence" value="ECO:0007669"/>
    <property type="project" value="UniProtKB-KW"/>
</dbReference>
<dbReference type="GO" id="GO:0003723">
    <property type="term" value="F:RNA binding"/>
    <property type="evidence" value="ECO:0007669"/>
    <property type="project" value="UniProtKB-KW"/>
</dbReference>
<keyword evidence="5" id="KW-0813">Transport</keyword>
<evidence type="ECO:0000256" key="6">
    <source>
        <dbReference type="ARBA" id="ARBA00022490"/>
    </source>
</evidence>